<dbReference type="RefSeq" id="WP_162668486.1">
    <property type="nucleotide sequence ID" value="NZ_LR593886.1"/>
</dbReference>
<keyword evidence="2" id="KW-1185">Reference proteome</keyword>
<organism evidence="1 2">
    <name type="scientific">Gemmata massiliana</name>
    <dbReference type="NCBI Taxonomy" id="1210884"/>
    <lineage>
        <taxon>Bacteria</taxon>
        <taxon>Pseudomonadati</taxon>
        <taxon>Planctomycetota</taxon>
        <taxon>Planctomycetia</taxon>
        <taxon>Gemmatales</taxon>
        <taxon>Gemmataceae</taxon>
        <taxon>Gemmata</taxon>
    </lineage>
</organism>
<proteinExistence type="predicted"/>
<accession>A0A6P2D301</accession>
<dbReference type="EMBL" id="LR593886">
    <property type="protein sequence ID" value="VTR93822.1"/>
    <property type="molecule type" value="Genomic_DNA"/>
</dbReference>
<dbReference type="Proteomes" id="UP000464178">
    <property type="component" value="Chromosome"/>
</dbReference>
<evidence type="ECO:0000313" key="2">
    <source>
        <dbReference type="Proteomes" id="UP000464178"/>
    </source>
</evidence>
<protein>
    <submittedName>
        <fullName evidence="1">Uncharacterized protein</fullName>
    </submittedName>
</protein>
<dbReference type="KEGG" id="gms:SOIL9_38920"/>
<gene>
    <name evidence="1" type="ORF">SOIL9_38920</name>
</gene>
<dbReference type="AlphaFoldDB" id="A0A6P2D301"/>
<sequence>MTTDHRSDSRSRRPLATFAFAAGLFAVGAAALVGASGCTKPPTGVKNTEEQAVTKGDPWKVAGQRLRKETDWAACRTALGGLATDLNTQTKETLPVLSDPEFASLSQLVALSADDREEVRATTFTAHDSVYLADCLYLRDAADSLALGRFPPDQRAERAFAWVCRQVYLRPWMLIAGRADGASALPPTAVLRRGFGSGLERMYVFLALLQQLELDGCLIGGPDAGKQPAGLPLVTPDNKAFVTGAPRGPFWAVGVRIGADVKLFDPWRGQALPVTLAQLKANPDAAKEWFADPANVSGATLDDAKKATAFLAVPVNALAPRMGLVETKLKNDLGVKLAYNANALQSAFSDPKPAYWNPEDKSTQSAAFAYGHASRSLLPLDMGGTDRNPPAVRLFDVYRREQLPSSVFRIPAGIQPDGQIAQRLRASAAGALGLSFIEPPNPRERIQRGQFQDAAKDLVTKQETFANGRERLRLNKDADHQIREWIELINGLYQDLRLAQLNGDKSTEATALGQIDSAWKQPGAQLVVDQASSEVGLAESTLLLALCKHELAERSQARLEAATGAEADRLRPDAIDSWKTALSAWRTYEQNAVSHAGFLGRSEHARVLAARAAQLANPAPPKK</sequence>
<evidence type="ECO:0000313" key="1">
    <source>
        <dbReference type="EMBL" id="VTR93822.1"/>
    </source>
</evidence>
<name>A0A6P2D301_9BACT</name>
<reference evidence="1 2" key="1">
    <citation type="submission" date="2019-05" db="EMBL/GenBank/DDBJ databases">
        <authorList>
            <consortium name="Science for Life Laboratories"/>
        </authorList>
    </citation>
    <scope>NUCLEOTIDE SEQUENCE [LARGE SCALE GENOMIC DNA]</scope>
    <source>
        <strain evidence="1">Soil9</strain>
    </source>
</reference>